<evidence type="ECO:0000313" key="2">
    <source>
        <dbReference type="EMBL" id="HGB14154.1"/>
    </source>
</evidence>
<reference evidence="2" key="1">
    <citation type="journal article" date="2020" name="mSystems">
        <title>Genome- and Community-Level Interaction Insights into Carbon Utilization and Element Cycling Functions of Hydrothermarchaeota in Hydrothermal Sediment.</title>
        <authorList>
            <person name="Zhou Z."/>
            <person name="Liu Y."/>
            <person name="Xu W."/>
            <person name="Pan J."/>
            <person name="Luo Z.H."/>
            <person name="Li M."/>
        </authorList>
    </citation>
    <scope>NUCLEOTIDE SEQUENCE [LARGE SCALE GENOMIC DNA]</scope>
    <source>
        <strain evidence="2">SpSt-776</strain>
    </source>
</reference>
<organism evidence="2">
    <name type="scientific">Desulfobacca acetoxidans</name>
    <dbReference type="NCBI Taxonomy" id="60893"/>
    <lineage>
        <taxon>Bacteria</taxon>
        <taxon>Pseudomonadati</taxon>
        <taxon>Thermodesulfobacteriota</taxon>
        <taxon>Desulfobaccia</taxon>
        <taxon>Desulfobaccales</taxon>
        <taxon>Desulfobaccaceae</taxon>
        <taxon>Desulfobacca</taxon>
    </lineage>
</organism>
<name>A0A7C3WQ09_9BACT</name>
<dbReference type="NCBIfam" id="NF033539">
    <property type="entry name" value="transpos_IS1380"/>
    <property type="match status" value="1"/>
</dbReference>
<dbReference type="AlphaFoldDB" id="A0A7C3WQ09"/>
<accession>A0A7C3WQ09</accession>
<proteinExistence type="predicted"/>
<protein>
    <submittedName>
        <fullName evidence="2">IS1380 family transposase</fullName>
    </submittedName>
</protein>
<dbReference type="Pfam" id="PF13701">
    <property type="entry name" value="DDE_Tnp_1_4"/>
    <property type="match status" value="1"/>
</dbReference>
<feature type="domain" description="Transposase DDE" evidence="1">
    <location>
        <begin position="2"/>
        <end position="328"/>
    </location>
</feature>
<dbReference type="InterPro" id="IPR025668">
    <property type="entry name" value="Tnp_DDE_dom"/>
</dbReference>
<dbReference type="EMBL" id="DTHB01000024">
    <property type="protein sequence ID" value="HGB14154.1"/>
    <property type="molecule type" value="Genomic_DNA"/>
</dbReference>
<comment type="caution">
    <text evidence="2">The sequence shown here is derived from an EMBL/GenBank/DDBJ whole genome shotgun (WGS) entry which is preliminary data.</text>
</comment>
<dbReference type="InterPro" id="IPR047960">
    <property type="entry name" value="Transpos_IS1380"/>
</dbReference>
<sequence length="367" mass="41422">MRPDFNRAIRIDFQGAKITSDLGFLLVRGIDERFQIIGPRQDGLEDLRSPSHTKHSLVQMVRQRVYQMVAGYEDCHDADYLRIDPALRLAIAKDQQVGASQSRLSRLENDVLGNAGGLEALDDAMTRGTDTRLRRKNTKRLIIDLDSTEDPAHGKQKGVAYNGHFAQNCFHPLFCFSSEGDCLRAKLRPGNVHAAAGALVIRPMVERYRAWFTLFWFRGDAAFAKPETYEYCEEQRLTSFIRLPANENLAKLVAPHLGRPVGRPPKSGIQVKIVDLCYQAKSWSRPRRVVAKSEWHRGELFPRIGFVVTSSRLPAGKVTKVYNGRGMWKTGSRKARTPCIGTRPVASGSRLTRPGCRWEFWPTISST</sequence>
<gene>
    <name evidence="2" type="ORF">ENV62_02800</name>
</gene>
<evidence type="ECO:0000259" key="1">
    <source>
        <dbReference type="Pfam" id="PF13701"/>
    </source>
</evidence>